<dbReference type="Pfam" id="PF00456">
    <property type="entry name" value="Transketolase_N"/>
    <property type="match status" value="1"/>
</dbReference>
<comment type="cofactor">
    <cofactor evidence="5">
        <name>thiamine diphosphate</name>
        <dbReference type="ChEBI" id="CHEBI:58937"/>
    </cofactor>
</comment>
<dbReference type="Gene3D" id="3.40.50.920">
    <property type="match status" value="1"/>
</dbReference>
<evidence type="ECO:0000256" key="5">
    <source>
        <dbReference type="ARBA" id="ARBA00001964"/>
    </source>
</evidence>
<comment type="cofactor">
    <cofactor evidence="1">
        <name>Ca(2+)</name>
        <dbReference type="ChEBI" id="CHEBI:29108"/>
    </cofactor>
</comment>
<dbReference type="InterPro" id="IPR005475">
    <property type="entry name" value="Transketolase-like_Pyr-bd"/>
</dbReference>
<feature type="domain" description="Transketolase-like pyrimidine-binding" evidence="14">
    <location>
        <begin position="239"/>
        <end position="395"/>
    </location>
</feature>
<comment type="similarity">
    <text evidence="6">Belongs to the transketolase family.</text>
</comment>
<dbReference type="CDD" id="cd07033">
    <property type="entry name" value="TPP_PYR_DXS_TK_like"/>
    <property type="match status" value="1"/>
</dbReference>
<keyword evidence="12" id="KW-0460">Magnesium</keyword>
<dbReference type="GO" id="GO:0005737">
    <property type="term" value="C:cytoplasm"/>
    <property type="evidence" value="ECO:0007669"/>
    <property type="project" value="UniProtKB-ARBA"/>
</dbReference>
<dbReference type="InterPro" id="IPR020826">
    <property type="entry name" value="Transketolase_BS"/>
</dbReference>
<comment type="cofactor">
    <cofactor evidence="3">
        <name>Co(2+)</name>
        <dbReference type="ChEBI" id="CHEBI:48828"/>
    </cofactor>
</comment>
<dbReference type="AlphaFoldDB" id="A0A8C5Q668"/>
<dbReference type="Gene3D" id="3.40.50.970">
    <property type="match status" value="2"/>
</dbReference>
<keyword evidence="11" id="KW-0106">Calcium</keyword>
<evidence type="ECO:0000256" key="3">
    <source>
        <dbReference type="ARBA" id="ARBA00001941"/>
    </source>
</evidence>
<dbReference type="FunFam" id="3.40.50.970:FF:000129">
    <property type="entry name" value="Transketolase"/>
    <property type="match status" value="1"/>
</dbReference>
<dbReference type="GeneTree" id="ENSGT00940000161969"/>
<dbReference type="InterPro" id="IPR029061">
    <property type="entry name" value="THDP-binding"/>
</dbReference>
<dbReference type="GO" id="GO:0046872">
    <property type="term" value="F:metal ion binding"/>
    <property type="evidence" value="ECO:0007669"/>
    <property type="project" value="UniProtKB-KW"/>
</dbReference>
<dbReference type="OrthoDB" id="10267175at2759"/>
<evidence type="ECO:0000256" key="12">
    <source>
        <dbReference type="ARBA" id="ARBA00022842"/>
    </source>
</evidence>
<evidence type="ECO:0000259" key="14">
    <source>
        <dbReference type="SMART" id="SM00861"/>
    </source>
</evidence>
<evidence type="ECO:0000256" key="2">
    <source>
        <dbReference type="ARBA" id="ARBA00001936"/>
    </source>
</evidence>
<dbReference type="Pfam" id="PF02779">
    <property type="entry name" value="Transket_pyr"/>
    <property type="match status" value="1"/>
</dbReference>
<protein>
    <recommendedName>
        <fullName evidence="8">transketolase</fullName>
        <ecNumber evidence="8">2.2.1.1</ecNumber>
    </recommendedName>
</protein>
<evidence type="ECO:0000256" key="8">
    <source>
        <dbReference type="ARBA" id="ARBA00013152"/>
    </source>
</evidence>
<comment type="cofactor">
    <cofactor evidence="2">
        <name>Mn(2+)</name>
        <dbReference type="ChEBI" id="CHEBI:29035"/>
    </cofactor>
</comment>
<sequence length="530" mass="56854">LEGLPRPSCHGHLQALMDQANRLRVHSIRATCASNSGHPTSCCSAAENVSVLFFNTMKYKVAIPETLTMIDLFSQRVTLPHPLCCLGKAGFLKESDLLNLRKSDSDLEGHPTPKLPFVDVATGSLGQGLRASCGMAYTGKYFDKASYCVYCLVGDGESSEGAVWEVMAFASHYKLDNLVAIFDVNHLGQSEAAPLQHKTDVYKKRCKAFGWNIYVVDGPDVAELCCTLWQAPKSSSKAESPTSCLRHGISKLGQVKSHVVALDGDTKNSPFSEIFKNAQPDHYIECFIAELNTVSVAMGCATRNRTVAFATISQSNVNLCGSHCGLTIGEDGPSQMALEDIAMFRAVPTCTVFYPSDGVSTEHAVFLAANTKGIEKFEVGQAKVVRQSDSDRVTVVGAGVTLHEALAAADELAKQGMNIRVIEPFTIKPLDAATIISSGRATGGHVITVEDHYKEGGIRKAVAVAVAGQPGFIVQSLAVHGVPRSGKPTELLDMFGITAKSIVEAVKSTFANSIHFRILSSFTLISNSTY</sequence>
<dbReference type="GO" id="GO:0030976">
    <property type="term" value="F:thiamine pyrophosphate binding"/>
    <property type="evidence" value="ECO:0007669"/>
    <property type="project" value="TreeGrafter"/>
</dbReference>
<evidence type="ECO:0000256" key="13">
    <source>
        <dbReference type="ARBA" id="ARBA00023052"/>
    </source>
</evidence>
<dbReference type="InterPro" id="IPR005474">
    <property type="entry name" value="Transketolase_N"/>
</dbReference>
<dbReference type="Pfam" id="PF02780">
    <property type="entry name" value="Transketolase_C"/>
    <property type="match status" value="1"/>
</dbReference>
<evidence type="ECO:0000256" key="4">
    <source>
        <dbReference type="ARBA" id="ARBA00001946"/>
    </source>
</evidence>
<comment type="subunit">
    <text evidence="7">Homodimer.</text>
</comment>
<proteinExistence type="inferred from homology"/>
<evidence type="ECO:0000256" key="6">
    <source>
        <dbReference type="ARBA" id="ARBA00007131"/>
    </source>
</evidence>
<evidence type="ECO:0000313" key="16">
    <source>
        <dbReference type="Proteomes" id="UP000694569"/>
    </source>
</evidence>
<evidence type="ECO:0000256" key="11">
    <source>
        <dbReference type="ARBA" id="ARBA00022837"/>
    </source>
</evidence>
<dbReference type="PANTHER" id="PTHR43195:SF4">
    <property type="entry name" value="TRANSKETOLASE-LIKE PROTEIN 2"/>
    <property type="match status" value="1"/>
</dbReference>
<accession>A0A8C5Q668</accession>
<name>A0A8C5Q668_9ANUR</name>
<evidence type="ECO:0000256" key="1">
    <source>
        <dbReference type="ARBA" id="ARBA00001913"/>
    </source>
</evidence>
<evidence type="ECO:0000256" key="9">
    <source>
        <dbReference type="ARBA" id="ARBA00022679"/>
    </source>
</evidence>
<dbReference type="PROSITE" id="PS00802">
    <property type="entry name" value="TRANSKETOLASE_2"/>
    <property type="match status" value="1"/>
</dbReference>
<reference evidence="15" key="1">
    <citation type="submission" date="2025-08" db="UniProtKB">
        <authorList>
            <consortium name="Ensembl"/>
        </authorList>
    </citation>
    <scope>IDENTIFICATION</scope>
</reference>
<dbReference type="InterPro" id="IPR009014">
    <property type="entry name" value="Transketo_C/PFOR_II"/>
</dbReference>
<evidence type="ECO:0000256" key="7">
    <source>
        <dbReference type="ARBA" id="ARBA00011738"/>
    </source>
</evidence>
<comment type="cofactor">
    <cofactor evidence="4">
        <name>Mg(2+)</name>
        <dbReference type="ChEBI" id="CHEBI:18420"/>
    </cofactor>
</comment>
<dbReference type="SMART" id="SM00861">
    <property type="entry name" value="Transket_pyr"/>
    <property type="match status" value="1"/>
</dbReference>
<keyword evidence="9" id="KW-0808">Transferase</keyword>
<organism evidence="15 16">
    <name type="scientific">Leptobrachium leishanense</name>
    <name type="common">Leishan spiny toad</name>
    <dbReference type="NCBI Taxonomy" id="445787"/>
    <lineage>
        <taxon>Eukaryota</taxon>
        <taxon>Metazoa</taxon>
        <taxon>Chordata</taxon>
        <taxon>Craniata</taxon>
        <taxon>Vertebrata</taxon>
        <taxon>Euteleostomi</taxon>
        <taxon>Amphibia</taxon>
        <taxon>Batrachia</taxon>
        <taxon>Anura</taxon>
        <taxon>Pelobatoidea</taxon>
        <taxon>Megophryidae</taxon>
        <taxon>Leptobrachium</taxon>
    </lineage>
</organism>
<evidence type="ECO:0000313" key="15">
    <source>
        <dbReference type="Ensembl" id="ENSLLEP00000032326.1"/>
    </source>
</evidence>
<dbReference type="GO" id="GO:0004802">
    <property type="term" value="F:transketolase activity"/>
    <property type="evidence" value="ECO:0007669"/>
    <property type="project" value="UniProtKB-EC"/>
</dbReference>
<keyword evidence="13" id="KW-0786">Thiamine pyrophosphate</keyword>
<reference evidence="15" key="2">
    <citation type="submission" date="2025-09" db="UniProtKB">
        <authorList>
            <consortium name="Ensembl"/>
        </authorList>
    </citation>
    <scope>IDENTIFICATION</scope>
</reference>
<keyword evidence="10" id="KW-0479">Metal-binding</keyword>
<dbReference type="SUPFAM" id="SSF52922">
    <property type="entry name" value="TK C-terminal domain-like"/>
    <property type="match status" value="1"/>
</dbReference>
<dbReference type="EC" id="2.2.1.1" evidence="8"/>
<evidence type="ECO:0000256" key="10">
    <source>
        <dbReference type="ARBA" id="ARBA00022723"/>
    </source>
</evidence>
<dbReference type="InterPro" id="IPR033248">
    <property type="entry name" value="Transketolase_C"/>
</dbReference>
<dbReference type="Proteomes" id="UP000694569">
    <property type="component" value="Unplaced"/>
</dbReference>
<dbReference type="Ensembl" id="ENSLLET00000033576.1">
    <property type="protein sequence ID" value="ENSLLEP00000032326.1"/>
    <property type="gene ID" value="ENSLLEG00000020439.1"/>
</dbReference>
<dbReference type="PANTHER" id="PTHR43195">
    <property type="entry name" value="TRANSKETOLASE"/>
    <property type="match status" value="1"/>
</dbReference>
<dbReference type="SUPFAM" id="SSF52518">
    <property type="entry name" value="Thiamin diphosphate-binding fold (THDP-binding)"/>
    <property type="match status" value="2"/>
</dbReference>
<dbReference type="InterPro" id="IPR051424">
    <property type="entry name" value="Transketolase-like"/>
</dbReference>
<keyword evidence="16" id="KW-1185">Reference proteome</keyword>